<evidence type="ECO:0000313" key="5">
    <source>
        <dbReference type="Proteomes" id="UP000259030"/>
    </source>
</evidence>
<dbReference type="GO" id="GO:0006753">
    <property type="term" value="P:nucleoside phosphate metabolic process"/>
    <property type="evidence" value="ECO:0007669"/>
    <property type="project" value="TreeGrafter"/>
</dbReference>
<dbReference type="PROSITE" id="PS00893">
    <property type="entry name" value="NUDIX_BOX"/>
    <property type="match status" value="1"/>
</dbReference>
<accession>A0A221STB4</accession>
<dbReference type="GO" id="GO:0019693">
    <property type="term" value="P:ribose phosphate metabolic process"/>
    <property type="evidence" value="ECO:0007669"/>
    <property type="project" value="TreeGrafter"/>
</dbReference>
<dbReference type="KEGG" id="dfc:DFI_01625"/>
<dbReference type="PANTHER" id="PTHR11839">
    <property type="entry name" value="UDP/ADP-SUGAR PYROPHOSPHATASE"/>
    <property type="match status" value="1"/>
</dbReference>
<dbReference type="AlphaFoldDB" id="A0A221STB4"/>
<dbReference type="Gene3D" id="3.90.79.10">
    <property type="entry name" value="Nucleoside Triphosphate Pyrophosphohydrolase"/>
    <property type="match status" value="1"/>
</dbReference>
<proteinExistence type="predicted"/>
<keyword evidence="5" id="KW-1185">Reference proteome</keyword>
<dbReference type="InterPro" id="IPR020084">
    <property type="entry name" value="NUDIX_hydrolase_CS"/>
</dbReference>
<dbReference type="InterPro" id="IPR015797">
    <property type="entry name" value="NUDIX_hydrolase-like_dom_sf"/>
</dbReference>
<sequence>MTEHPNWPHLTEDDEQPWETLSSRLLVDGVRPIREDRVRLPSGVEFAYQYRSRGPRAVFVLPVTADGQVALIRQYRYPLRSTVTEVVAGGVERGEDLLTAAARELREEVGGVAAEWVALPGFYPQPSISGVVFYAFLALGVTLGELHLEDTEVIERTVVPLAEAYRKLDAGEIHDASSSLALFHARRVLVERGLL</sequence>
<organism evidence="4 5">
    <name type="scientific">Deinococcus ficus</name>
    <dbReference type="NCBI Taxonomy" id="317577"/>
    <lineage>
        <taxon>Bacteria</taxon>
        <taxon>Thermotogati</taxon>
        <taxon>Deinococcota</taxon>
        <taxon>Deinococci</taxon>
        <taxon>Deinococcales</taxon>
        <taxon>Deinococcaceae</taxon>
        <taxon>Deinococcus</taxon>
    </lineage>
</organism>
<dbReference type="RefSeq" id="WP_027463502.1">
    <property type="nucleotide sequence ID" value="NZ_CP021081.1"/>
</dbReference>
<evidence type="ECO:0000259" key="3">
    <source>
        <dbReference type="PROSITE" id="PS51462"/>
    </source>
</evidence>
<dbReference type="Pfam" id="PF00293">
    <property type="entry name" value="NUDIX"/>
    <property type="match status" value="1"/>
</dbReference>
<feature type="domain" description="Nudix hydrolase" evidence="3">
    <location>
        <begin position="54"/>
        <end position="181"/>
    </location>
</feature>
<dbReference type="PANTHER" id="PTHR11839:SF18">
    <property type="entry name" value="NUDIX HYDROLASE DOMAIN-CONTAINING PROTEIN"/>
    <property type="match status" value="1"/>
</dbReference>
<dbReference type="EMBL" id="CP021081">
    <property type="protein sequence ID" value="ASN79877.1"/>
    <property type="molecule type" value="Genomic_DNA"/>
</dbReference>
<reference evidence="4 5" key="1">
    <citation type="submission" date="2017-05" db="EMBL/GenBank/DDBJ databases">
        <title>The complete genome sequence of Deinococcus ficus isolated from the rhizosphere of the Ficus religiosa L. in Taiwan.</title>
        <authorList>
            <person name="Wu K.-M."/>
            <person name="Liao T.-L."/>
            <person name="Liu Y.-M."/>
            <person name="Young C.-C."/>
            <person name="Tsai S.-F."/>
        </authorList>
    </citation>
    <scope>NUCLEOTIDE SEQUENCE [LARGE SCALE GENOMIC DNA]</scope>
    <source>
        <strain evidence="4 5">CC-FR2-10</strain>
    </source>
</reference>
<protein>
    <submittedName>
        <fullName evidence="4">DNA mismatch repair protein MutT</fullName>
    </submittedName>
</protein>
<keyword evidence="2" id="KW-0378">Hydrolase</keyword>
<dbReference type="STRING" id="317577.GCA_000419625_00821"/>
<dbReference type="InterPro" id="IPR000086">
    <property type="entry name" value="NUDIX_hydrolase_dom"/>
</dbReference>
<evidence type="ECO:0000256" key="1">
    <source>
        <dbReference type="ARBA" id="ARBA00001946"/>
    </source>
</evidence>
<gene>
    <name evidence="4" type="ORF">DFI_01625</name>
</gene>
<dbReference type="CDD" id="cd24161">
    <property type="entry name" value="NUDIX_ADPRase_Ndx2"/>
    <property type="match status" value="1"/>
</dbReference>
<evidence type="ECO:0000313" key="4">
    <source>
        <dbReference type="EMBL" id="ASN79877.1"/>
    </source>
</evidence>
<dbReference type="SUPFAM" id="SSF55811">
    <property type="entry name" value="Nudix"/>
    <property type="match status" value="1"/>
</dbReference>
<dbReference type="Proteomes" id="UP000259030">
    <property type="component" value="Chromosome"/>
</dbReference>
<dbReference type="GO" id="GO:0005829">
    <property type="term" value="C:cytosol"/>
    <property type="evidence" value="ECO:0007669"/>
    <property type="project" value="TreeGrafter"/>
</dbReference>
<name>A0A221STB4_9DEIO</name>
<dbReference type="GO" id="GO:0016787">
    <property type="term" value="F:hydrolase activity"/>
    <property type="evidence" value="ECO:0007669"/>
    <property type="project" value="UniProtKB-KW"/>
</dbReference>
<comment type="cofactor">
    <cofactor evidence="1">
        <name>Mg(2+)</name>
        <dbReference type="ChEBI" id="CHEBI:18420"/>
    </cofactor>
</comment>
<dbReference type="PROSITE" id="PS51462">
    <property type="entry name" value="NUDIX"/>
    <property type="match status" value="1"/>
</dbReference>
<evidence type="ECO:0000256" key="2">
    <source>
        <dbReference type="ARBA" id="ARBA00022801"/>
    </source>
</evidence>